<accession>A0A9P6IR30</accession>
<dbReference type="Gene3D" id="2.130.10.80">
    <property type="entry name" value="Galactose oxidase/kelch, beta-propeller"/>
    <property type="match status" value="1"/>
</dbReference>
<name>A0A9P6IR30_9FUNG</name>
<proteinExistence type="predicted"/>
<evidence type="ECO:0008006" key="3">
    <source>
        <dbReference type="Google" id="ProtNLM"/>
    </source>
</evidence>
<reference evidence="1" key="1">
    <citation type="journal article" date="2020" name="Fungal Divers.">
        <title>Resolving the Mortierellaceae phylogeny through synthesis of multi-gene phylogenetics and phylogenomics.</title>
        <authorList>
            <person name="Vandepol N."/>
            <person name="Liber J."/>
            <person name="Desiro A."/>
            <person name="Na H."/>
            <person name="Kennedy M."/>
            <person name="Barry K."/>
            <person name="Grigoriev I.V."/>
            <person name="Miller A.N."/>
            <person name="O'Donnell K."/>
            <person name="Stajich J.E."/>
            <person name="Bonito G."/>
        </authorList>
    </citation>
    <scope>NUCLEOTIDE SEQUENCE</scope>
    <source>
        <strain evidence="1">MES-2147</strain>
    </source>
</reference>
<dbReference type="InterPro" id="IPR015915">
    <property type="entry name" value="Kelch-typ_b-propeller"/>
</dbReference>
<evidence type="ECO:0000313" key="1">
    <source>
        <dbReference type="EMBL" id="KAF9943548.1"/>
    </source>
</evidence>
<sequence>GLRSKVDYIRYGHTAANDDNGIIYIFGGMDETLLVRDDLLIDIKKTKPWLLQTVGGPKAPEGRAFHTATLLPDKTMLIIW</sequence>
<dbReference type="Proteomes" id="UP000749646">
    <property type="component" value="Unassembled WGS sequence"/>
</dbReference>
<dbReference type="SUPFAM" id="SSF117281">
    <property type="entry name" value="Kelch motif"/>
    <property type="match status" value="1"/>
</dbReference>
<feature type="non-terminal residue" evidence="1">
    <location>
        <position position="1"/>
    </location>
</feature>
<dbReference type="InterPro" id="IPR037293">
    <property type="entry name" value="Gal_Oxidase_central_sf"/>
</dbReference>
<comment type="caution">
    <text evidence="1">The sequence shown here is derived from an EMBL/GenBank/DDBJ whole genome shotgun (WGS) entry which is preliminary data.</text>
</comment>
<gene>
    <name evidence="1" type="ORF">BGZ65_000792</name>
</gene>
<evidence type="ECO:0000313" key="2">
    <source>
        <dbReference type="Proteomes" id="UP000749646"/>
    </source>
</evidence>
<dbReference type="EMBL" id="JAAAHW010009087">
    <property type="protein sequence ID" value="KAF9943548.1"/>
    <property type="molecule type" value="Genomic_DNA"/>
</dbReference>
<dbReference type="AlphaFoldDB" id="A0A9P6IR30"/>
<dbReference type="OrthoDB" id="432528at2759"/>
<feature type="non-terminal residue" evidence="1">
    <location>
        <position position="80"/>
    </location>
</feature>
<keyword evidence="2" id="KW-1185">Reference proteome</keyword>
<protein>
    <recommendedName>
        <fullName evidence="3">Kelch repeat-containing protein</fullName>
    </recommendedName>
</protein>
<organism evidence="1 2">
    <name type="scientific">Modicella reniformis</name>
    <dbReference type="NCBI Taxonomy" id="1440133"/>
    <lineage>
        <taxon>Eukaryota</taxon>
        <taxon>Fungi</taxon>
        <taxon>Fungi incertae sedis</taxon>
        <taxon>Mucoromycota</taxon>
        <taxon>Mortierellomycotina</taxon>
        <taxon>Mortierellomycetes</taxon>
        <taxon>Mortierellales</taxon>
        <taxon>Mortierellaceae</taxon>
        <taxon>Modicella</taxon>
    </lineage>
</organism>